<dbReference type="OrthoDB" id="9808843at2"/>
<dbReference type="Proteomes" id="UP000002218">
    <property type="component" value="Chromosome"/>
</dbReference>
<dbReference type="AlphaFoldDB" id="C8X6B3"/>
<dbReference type="InterPro" id="IPR008327">
    <property type="entry name" value="Sig_transdc_resp-reg_antiterm"/>
</dbReference>
<evidence type="ECO:0000313" key="6">
    <source>
        <dbReference type="Proteomes" id="UP000002218"/>
    </source>
</evidence>
<dbReference type="PIRSF" id="PIRSF036382">
    <property type="entry name" value="RR_antiterm"/>
    <property type="match status" value="1"/>
</dbReference>
<dbReference type="EMBL" id="CP001737">
    <property type="protein sequence ID" value="ACV78768.1"/>
    <property type="molecule type" value="Genomic_DNA"/>
</dbReference>
<dbReference type="RefSeq" id="WP_015747657.1">
    <property type="nucleotide sequence ID" value="NC_013235.1"/>
</dbReference>
<gene>
    <name evidence="5" type="ordered locus">Namu_2394</name>
</gene>
<dbReference type="Gene3D" id="1.10.10.10">
    <property type="entry name" value="Winged helix-like DNA-binding domain superfamily/Winged helix DNA-binding domain"/>
    <property type="match status" value="1"/>
</dbReference>
<dbReference type="SMART" id="SM00448">
    <property type="entry name" value="REC"/>
    <property type="match status" value="1"/>
</dbReference>
<dbReference type="Gene3D" id="3.40.50.2300">
    <property type="match status" value="1"/>
</dbReference>
<feature type="domain" description="Response regulatory" evidence="3">
    <location>
        <begin position="25"/>
        <end position="138"/>
    </location>
</feature>
<dbReference type="HOGENOM" id="CLU_000445_65_0_11"/>
<keyword evidence="6" id="KW-1185">Reference proteome</keyword>
<evidence type="ECO:0000259" key="4">
    <source>
        <dbReference type="PROSITE" id="PS50921"/>
    </source>
</evidence>
<organism evidence="5 6">
    <name type="scientific">Nakamurella multipartita (strain ATCC 700099 / DSM 44233 / CIP 104796 / JCM 9543 / NBRC 105858 / Y-104)</name>
    <name type="common">Microsphaera multipartita</name>
    <dbReference type="NCBI Taxonomy" id="479431"/>
    <lineage>
        <taxon>Bacteria</taxon>
        <taxon>Bacillati</taxon>
        <taxon>Actinomycetota</taxon>
        <taxon>Actinomycetes</taxon>
        <taxon>Nakamurellales</taxon>
        <taxon>Nakamurellaceae</taxon>
        <taxon>Nakamurella</taxon>
    </lineage>
</organism>
<evidence type="ECO:0000259" key="3">
    <source>
        <dbReference type="PROSITE" id="PS50110"/>
    </source>
</evidence>
<dbReference type="PROSITE" id="PS50921">
    <property type="entry name" value="ANTAR"/>
    <property type="match status" value="1"/>
</dbReference>
<dbReference type="PANTHER" id="PTHR43367">
    <property type="match status" value="1"/>
</dbReference>
<dbReference type="STRING" id="479431.Namu_2394"/>
<dbReference type="Pfam" id="PF00072">
    <property type="entry name" value="Response_reg"/>
    <property type="match status" value="1"/>
</dbReference>
<dbReference type="PANTHER" id="PTHR43367:SF1">
    <property type="entry name" value="TWO-COMPONENT RESPONSE REGULATOR-LIKE APRR6-RELATED"/>
    <property type="match status" value="1"/>
</dbReference>
<dbReference type="InterPro" id="IPR011006">
    <property type="entry name" value="CheY-like_superfamily"/>
</dbReference>
<dbReference type="InterPro" id="IPR001789">
    <property type="entry name" value="Sig_transdc_resp-reg_receiver"/>
</dbReference>
<dbReference type="InterPro" id="IPR005561">
    <property type="entry name" value="ANTAR"/>
</dbReference>
<evidence type="ECO:0000256" key="2">
    <source>
        <dbReference type="SAM" id="MobiDB-lite"/>
    </source>
</evidence>
<dbReference type="InParanoid" id="C8X6B3"/>
<evidence type="ECO:0000256" key="1">
    <source>
        <dbReference type="PROSITE-ProRule" id="PRU00169"/>
    </source>
</evidence>
<evidence type="ECO:0000313" key="5">
    <source>
        <dbReference type="EMBL" id="ACV78768.1"/>
    </source>
</evidence>
<dbReference type="SUPFAM" id="SSF52172">
    <property type="entry name" value="CheY-like"/>
    <property type="match status" value="1"/>
</dbReference>
<dbReference type="InterPro" id="IPR036388">
    <property type="entry name" value="WH-like_DNA-bd_sf"/>
</dbReference>
<reference evidence="6" key="1">
    <citation type="submission" date="2009-09" db="EMBL/GenBank/DDBJ databases">
        <title>The complete genome of Nakamurella multipartita DSM 44233.</title>
        <authorList>
            <consortium name="US DOE Joint Genome Institute (JGI-PGF)"/>
            <person name="Lucas S."/>
            <person name="Copeland A."/>
            <person name="Lapidus A."/>
            <person name="Glavina del Rio T."/>
            <person name="Dalin E."/>
            <person name="Tice H."/>
            <person name="Bruce D."/>
            <person name="Goodwin L."/>
            <person name="Pitluck S."/>
            <person name="Kyrpides N."/>
            <person name="Mavromatis K."/>
            <person name="Ivanova N."/>
            <person name="Ovchinnikova G."/>
            <person name="Sims D."/>
            <person name="Meincke L."/>
            <person name="Brettin T."/>
            <person name="Detter J.C."/>
            <person name="Han C."/>
            <person name="Larimer F."/>
            <person name="Land M."/>
            <person name="Hauser L."/>
            <person name="Markowitz V."/>
            <person name="Cheng J.-F."/>
            <person name="Hugenholtz P."/>
            <person name="Woyke T."/>
            <person name="Wu D."/>
            <person name="Klenk H.-P."/>
            <person name="Eisen J.A."/>
        </authorList>
    </citation>
    <scope>NUCLEOTIDE SEQUENCE [LARGE SCALE GENOMIC DNA]</scope>
    <source>
        <strain evidence="6">ATCC 700099 / DSM 44233 / CIP 104796 / JCM 9543 / NBRC 105858 / Y-104</strain>
    </source>
</reference>
<feature type="domain" description="ANTAR" evidence="4">
    <location>
        <begin position="144"/>
        <end position="205"/>
    </location>
</feature>
<dbReference type="SMART" id="SM01012">
    <property type="entry name" value="ANTAR"/>
    <property type="match status" value="1"/>
</dbReference>
<accession>C8X6B3</accession>
<dbReference type="PROSITE" id="PS50110">
    <property type="entry name" value="RESPONSE_REGULATORY"/>
    <property type="match status" value="1"/>
</dbReference>
<dbReference type="KEGG" id="nml:Namu_2394"/>
<proteinExistence type="predicted"/>
<dbReference type="Pfam" id="PF03861">
    <property type="entry name" value="ANTAR"/>
    <property type="match status" value="1"/>
</dbReference>
<name>C8X6B3_NAKMY</name>
<feature type="region of interest" description="Disordered" evidence="2">
    <location>
        <begin position="1"/>
        <end position="22"/>
    </location>
</feature>
<dbReference type="GO" id="GO:0000160">
    <property type="term" value="P:phosphorelay signal transduction system"/>
    <property type="evidence" value="ECO:0007669"/>
    <property type="project" value="InterPro"/>
</dbReference>
<protein>
    <submittedName>
        <fullName evidence="5">Response regulator receiver and ANTAR domain protein</fullName>
    </submittedName>
</protein>
<dbReference type="eggNOG" id="COG3707">
    <property type="taxonomic scope" value="Bacteria"/>
</dbReference>
<comment type="caution">
    <text evidence="1">Lacks conserved residue(s) required for the propagation of feature annotation.</text>
</comment>
<dbReference type="GO" id="GO:0003723">
    <property type="term" value="F:RNA binding"/>
    <property type="evidence" value="ECO:0007669"/>
    <property type="project" value="InterPro"/>
</dbReference>
<reference evidence="5 6" key="2">
    <citation type="journal article" date="2010" name="Stand. Genomic Sci.">
        <title>Complete genome sequence of Nakamurella multipartita type strain (Y-104).</title>
        <authorList>
            <person name="Tice H."/>
            <person name="Mayilraj S."/>
            <person name="Sims D."/>
            <person name="Lapidus A."/>
            <person name="Nolan M."/>
            <person name="Lucas S."/>
            <person name="Glavina Del Rio T."/>
            <person name="Copeland A."/>
            <person name="Cheng J.F."/>
            <person name="Meincke L."/>
            <person name="Bruce D."/>
            <person name="Goodwin L."/>
            <person name="Pitluck S."/>
            <person name="Ivanova N."/>
            <person name="Mavromatis K."/>
            <person name="Ovchinnikova G."/>
            <person name="Pati A."/>
            <person name="Chen A."/>
            <person name="Palaniappan K."/>
            <person name="Land M."/>
            <person name="Hauser L."/>
            <person name="Chang Y.J."/>
            <person name="Jeffries C.D."/>
            <person name="Detter J.C."/>
            <person name="Brettin T."/>
            <person name="Rohde M."/>
            <person name="Goker M."/>
            <person name="Bristow J."/>
            <person name="Eisen J.A."/>
            <person name="Markowitz V."/>
            <person name="Hugenholtz P."/>
            <person name="Kyrpides N.C."/>
            <person name="Klenk H.P."/>
            <person name="Chen F."/>
        </authorList>
    </citation>
    <scope>NUCLEOTIDE SEQUENCE [LARGE SCALE GENOMIC DNA]</scope>
    <source>
        <strain evidence="6">ATCC 700099 / DSM 44233 / CIP 104796 / JCM 9543 / NBRC 105858 / Y-104</strain>
    </source>
</reference>
<sequence>MGIERTGGPTLPPGLPSEQAREVRRAVVCERDELTRRSITGILAEDGFEVVGDTAEPADAVGLIRDRRPDVVVAGIAPGSADLLALAEITALRIAPVVVLATDSTPEQIAGARDAGALAYLTKPPSRAAVIPAVEVAIARYAEMRRLAADVEAASRRLESRKLIDRAKGLLMTHRRMTEPEAFRWIQRTAMDRRKASAVIAAQVVAELGEAPQHRAAS</sequence>